<protein>
    <recommendedName>
        <fullName evidence="3">6-bladed beta-propeller protein</fullName>
    </recommendedName>
</protein>
<dbReference type="AlphaFoldDB" id="A0A521E416"/>
<evidence type="ECO:0008006" key="3">
    <source>
        <dbReference type="Google" id="ProtNLM"/>
    </source>
</evidence>
<evidence type="ECO:0000313" key="2">
    <source>
        <dbReference type="Proteomes" id="UP000317557"/>
    </source>
</evidence>
<dbReference type="Proteomes" id="UP000317557">
    <property type="component" value="Unassembled WGS sequence"/>
</dbReference>
<dbReference type="Gene3D" id="2.120.10.30">
    <property type="entry name" value="TolB, C-terminal domain"/>
    <property type="match status" value="1"/>
</dbReference>
<keyword evidence="2" id="KW-1185">Reference proteome</keyword>
<sequence length="349" mass="40706">MVYHSVAQVPKEFKKNWESTPQTVQARVGLDTLIYDSVRINLLDLGYFDVNFLDVDWNGNLGAYDFGLERILYFPKSDYMNIKEYGDGEGRGPREFMNAYDLKFDKNQNIWLTDVGEGRISQWSKEGELLQIFPPSKKYVLPARLAVCDNNTLFVISEQYSNDGFYQHIGLDGKHLKSFKKVDNHFFQFPSYSDGELDCDQQGALYHAGIYREYIRKYDYEGNLVFSRSVVDFEPNPKDLIKEEKEGLFGKWYTRIENIRRASGDVVVQDGLIYVGFSGKKPGEAYLGMIDVYSSTDGEYKYSFTFPYRTQEFTILNDRVYTLEFDENEDLYLAVYRLPKFRLLTEGIR</sequence>
<evidence type="ECO:0000313" key="1">
    <source>
        <dbReference type="EMBL" id="SMO77910.1"/>
    </source>
</evidence>
<gene>
    <name evidence="1" type="ORF">SAMN06265219_11078</name>
</gene>
<name>A0A521E416_9BACT</name>
<proteinExistence type="predicted"/>
<reference evidence="1 2" key="1">
    <citation type="submission" date="2017-05" db="EMBL/GenBank/DDBJ databases">
        <authorList>
            <person name="Varghese N."/>
            <person name="Submissions S."/>
        </authorList>
    </citation>
    <scope>NUCLEOTIDE SEQUENCE [LARGE SCALE GENOMIC DNA]</scope>
    <source>
        <strain evidence="1 2">DSM 21985</strain>
    </source>
</reference>
<dbReference type="InterPro" id="IPR011042">
    <property type="entry name" value="6-blade_b-propeller_TolB-like"/>
</dbReference>
<organism evidence="1 2">
    <name type="scientific">Gracilimonas mengyeensis</name>
    <dbReference type="NCBI Taxonomy" id="1302730"/>
    <lineage>
        <taxon>Bacteria</taxon>
        <taxon>Pseudomonadati</taxon>
        <taxon>Balneolota</taxon>
        <taxon>Balneolia</taxon>
        <taxon>Balneolales</taxon>
        <taxon>Balneolaceae</taxon>
        <taxon>Gracilimonas</taxon>
    </lineage>
</organism>
<dbReference type="SUPFAM" id="SSF63829">
    <property type="entry name" value="Calcium-dependent phosphotriesterase"/>
    <property type="match status" value="1"/>
</dbReference>
<accession>A0A521E416</accession>
<dbReference type="EMBL" id="FXTP01000010">
    <property type="protein sequence ID" value="SMO77910.1"/>
    <property type="molecule type" value="Genomic_DNA"/>
</dbReference>